<dbReference type="CDD" id="cd00093">
    <property type="entry name" value="HTH_XRE"/>
    <property type="match status" value="1"/>
</dbReference>
<reference evidence="3" key="1">
    <citation type="submission" date="2019-04" db="EMBL/GenBank/DDBJ databases">
        <title>Genome sequence of Pseudomonas putida 1290, an auxin catabolizing strain.</title>
        <authorList>
            <person name="Laird T.S."/>
            <person name="Leveau J.H.J."/>
        </authorList>
    </citation>
    <scope>NUCLEOTIDE SEQUENCE [LARGE SCALE GENOMIC DNA]</scope>
    <source>
        <strain evidence="3">1290</strain>
    </source>
</reference>
<dbReference type="Gene3D" id="1.10.260.40">
    <property type="entry name" value="lambda repressor-like DNA-binding domains"/>
    <property type="match status" value="1"/>
</dbReference>
<evidence type="ECO:0000259" key="1">
    <source>
        <dbReference type="PROSITE" id="PS50943"/>
    </source>
</evidence>
<organism evidence="2 3">
    <name type="scientific">Pseudomonas putida</name>
    <name type="common">Arthrobacter siderocapsulatus</name>
    <dbReference type="NCBI Taxonomy" id="303"/>
    <lineage>
        <taxon>Bacteria</taxon>
        <taxon>Pseudomonadati</taxon>
        <taxon>Pseudomonadota</taxon>
        <taxon>Gammaproteobacteria</taxon>
        <taxon>Pseudomonadales</taxon>
        <taxon>Pseudomonadaceae</taxon>
        <taxon>Pseudomonas</taxon>
    </lineage>
</organism>
<dbReference type="GO" id="GO:0003677">
    <property type="term" value="F:DNA binding"/>
    <property type="evidence" value="ECO:0007669"/>
    <property type="project" value="InterPro"/>
</dbReference>
<evidence type="ECO:0000313" key="3">
    <source>
        <dbReference type="Proteomes" id="UP000298551"/>
    </source>
</evidence>
<dbReference type="EMBL" id="CP039371">
    <property type="protein sequence ID" value="QCI13042.1"/>
    <property type="molecule type" value="Genomic_DNA"/>
</dbReference>
<name>A0A4D6X9G8_PSEPU</name>
<accession>A0A4D6X9G8</accession>
<dbReference type="SUPFAM" id="SSF47413">
    <property type="entry name" value="lambda repressor-like DNA-binding domains"/>
    <property type="match status" value="1"/>
</dbReference>
<gene>
    <name evidence="2" type="ORF">E6B08_17430</name>
</gene>
<dbReference type="PROSITE" id="PS50943">
    <property type="entry name" value="HTH_CROC1"/>
    <property type="match status" value="1"/>
</dbReference>
<dbReference type="Proteomes" id="UP000298551">
    <property type="component" value="Chromosome"/>
</dbReference>
<protein>
    <submittedName>
        <fullName evidence="2">Helix-turn-helix transcriptional regulator</fullName>
    </submittedName>
</protein>
<evidence type="ECO:0000313" key="2">
    <source>
        <dbReference type="EMBL" id="QCI13042.1"/>
    </source>
</evidence>
<dbReference type="AlphaFoldDB" id="A0A4D6X9G8"/>
<dbReference type="OrthoDB" id="9814553at2"/>
<dbReference type="SMART" id="SM00530">
    <property type="entry name" value="HTH_XRE"/>
    <property type="match status" value="1"/>
</dbReference>
<proteinExistence type="predicted"/>
<dbReference type="InterPro" id="IPR010982">
    <property type="entry name" value="Lambda_DNA-bd_dom_sf"/>
</dbReference>
<feature type="domain" description="HTH cro/C1-type" evidence="1">
    <location>
        <begin position="29"/>
        <end position="79"/>
    </location>
</feature>
<dbReference type="Pfam" id="PF01381">
    <property type="entry name" value="HTH_3"/>
    <property type="match status" value="1"/>
</dbReference>
<sequence>MVRPPSNVLNNPFERNDQMDIKSAIGEVIKEIRAEQKVSQEQLGASQTYVSNVESGKKLISLDKLEEFACSLNTHPLVIIVRAYAKDNNDSLAQELLDLLRRNSRHD</sequence>
<dbReference type="InterPro" id="IPR001387">
    <property type="entry name" value="Cro/C1-type_HTH"/>
</dbReference>